<gene>
    <name evidence="2" type="ORF">M5I08_12955</name>
</gene>
<name>A0ABY4QHP4_9MYCO</name>
<reference evidence="2" key="1">
    <citation type="submission" date="2022-05" db="EMBL/GenBank/DDBJ databases">
        <title>A methanotrophic Mycobacterium dominates a cave microbial ecosystem.</title>
        <authorList>
            <person name="Van Spanning R.J.M."/>
            <person name="Guan Q."/>
            <person name="Melkonian C."/>
            <person name="Gallant J."/>
            <person name="Polerecky L."/>
            <person name="Flot J.-F."/>
            <person name="Brandt B.W."/>
            <person name="Braster M."/>
            <person name="Iturbe Espinoza P."/>
            <person name="Aerts J."/>
            <person name="Meima-Franke M."/>
            <person name="Piersma S.R."/>
            <person name="Bunduc C."/>
            <person name="Ummels R."/>
            <person name="Pain A."/>
            <person name="Fleming E.J."/>
            <person name="van der Wel N."/>
            <person name="Gherman V.D."/>
            <person name="Sarbu S.M."/>
            <person name="Bodelier P.L.E."/>
            <person name="Bitter W."/>
        </authorList>
    </citation>
    <scope>NUCLEOTIDE SEQUENCE</scope>
    <source>
        <strain evidence="2">Sulfur Cave</strain>
    </source>
</reference>
<dbReference type="Proteomes" id="UP001056610">
    <property type="component" value="Chromosome"/>
</dbReference>
<evidence type="ECO:0000313" key="2">
    <source>
        <dbReference type="EMBL" id="UQX09348.1"/>
    </source>
</evidence>
<accession>A0ABY4QHP4</accession>
<feature type="compositionally biased region" description="Gly residues" evidence="1">
    <location>
        <begin position="23"/>
        <end position="35"/>
    </location>
</feature>
<keyword evidence="3" id="KW-1185">Reference proteome</keyword>
<evidence type="ECO:0000313" key="3">
    <source>
        <dbReference type="Proteomes" id="UP001056610"/>
    </source>
</evidence>
<feature type="compositionally biased region" description="Basic residues" evidence="1">
    <location>
        <begin position="1"/>
        <end position="12"/>
    </location>
</feature>
<evidence type="ECO:0000256" key="1">
    <source>
        <dbReference type="SAM" id="MobiDB-lite"/>
    </source>
</evidence>
<protein>
    <submittedName>
        <fullName evidence="2">Uncharacterized protein</fullName>
    </submittedName>
</protein>
<organism evidence="2 3">
    <name type="scientific">Candidatus Mycobacterium methanotrophicum</name>
    <dbReference type="NCBI Taxonomy" id="2943498"/>
    <lineage>
        <taxon>Bacteria</taxon>
        <taxon>Bacillati</taxon>
        <taxon>Actinomycetota</taxon>
        <taxon>Actinomycetes</taxon>
        <taxon>Mycobacteriales</taxon>
        <taxon>Mycobacteriaceae</taxon>
        <taxon>Mycobacterium</taxon>
    </lineage>
</organism>
<sequence>MTSSIQKRHHHALLPAHALSGGPEIGARGGYGPGARNGDIPAAQDAIADALERALTRWPAEGIPV</sequence>
<proteinExistence type="predicted"/>
<dbReference type="RefSeq" id="WP_219068904.1">
    <property type="nucleotide sequence ID" value="NZ_CAJUXY010000044.1"/>
</dbReference>
<feature type="region of interest" description="Disordered" evidence="1">
    <location>
        <begin position="1"/>
        <end position="39"/>
    </location>
</feature>
<dbReference type="EMBL" id="CP097320">
    <property type="protein sequence ID" value="UQX09348.1"/>
    <property type="molecule type" value="Genomic_DNA"/>
</dbReference>